<keyword evidence="2" id="KW-0472">Membrane</keyword>
<feature type="transmembrane region" description="Helical" evidence="2">
    <location>
        <begin position="12"/>
        <end position="31"/>
    </location>
</feature>
<accession>A0A0M1VVF3</accession>
<gene>
    <name evidence="4" type="ORF">FSCG_01353</name>
</gene>
<evidence type="ECO:0000256" key="1">
    <source>
        <dbReference type="ARBA" id="ARBA00006464"/>
    </source>
</evidence>
<feature type="domain" description="Bacterial sugar transferase" evidence="3">
    <location>
        <begin position="3"/>
        <end position="195"/>
    </location>
</feature>
<name>A0A0M1VVF3_FUSVC</name>
<organism evidence="4 5">
    <name type="scientific">Fusobacterium vincentii 4_1_13</name>
    <dbReference type="NCBI Taxonomy" id="469606"/>
    <lineage>
        <taxon>Bacteria</taxon>
        <taxon>Fusobacteriati</taxon>
        <taxon>Fusobacteriota</taxon>
        <taxon>Fusobacteriia</taxon>
        <taxon>Fusobacteriales</taxon>
        <taxon>Fusobacteriaceae</taxon>
        <taxon>Fusobacterium</taxon>
    </lineage>
</organism>
<evidence type="ECO:0000313" key="4">
    <source>
        <dbReference type="EMBL" id="EEO40640.1"/>
    </source>
</evidence>
<dbReference type="EMBL" id="ACDE02000018">
    <property type="protein sequence ID" value="EEO40640.1"/>
    <property type="molecule type" value="Genomic_DNA"/>
</dbReference>
<proteinExistence type="inferred from homology"/>
<dbReference type="InterPro" id="IPR003362">
    <property type="entry name" value="Bact_transf"/>
</dbReference>
<dbReference type="AlphaFoldDB" id="A0A0M1VVF3"/>
<comment type="similarity">
    <text evidence="1">Belongs to the bacterial sugar transferase family.</text>
</comment>
<protein>
    <recommendedName>
        <fullName evidence="3">Bacterial sugar transferase domain-containing protein</fullName>
    </recommendedName>
</protein>
<dbReference type="PANTHER" id="PTHR30576:SF20">
    <property type="entry name" value="QUINOVOSAMINEPHOSPHOTRANSFERAE-RELATED"/>
    <property type="match status" value="1"/>
</dbReference>
<dbReference type="RefSeq" id="WP_008803238.1">
    <property type="nucleotide sequence ID" value="NZ_KQ235737.1"/>
</dbReference>
<dbReference type="Pfam" id="PF02397">
    <property type="entry name" value="Bac_transf"/>
    <property type="match status" value="1"/>
</dbReference>
<evidence type="ECO:0000259" key="3">
    <source>
        <dbReference type="Pfam" id="PF02397"/>
    </source>
</evidence>
<keyword evidence="2" id="KW-0812">Transmembrane</keyword>
<dbReference type="HOGENOM" id="CLU_024920_1_2_0"/>
<comment type="caution">
    <text evidence="4">The sequence shown here is derived from an EMBL/GenBank/DDBJ whole genome shotgun (WGS) entry which is preliminary data.</text>
</comment>
<dbReference type="Proteomes" id="UP000004925">
    <property type="component" value="Unassembled WGS sequence"/>
</dbReference>
<keyword evidence="2" id="KW-1133">Transmembrane helix</keyword>
<dbReference type="GO" id="GO:0016780">
    <property type="term" value="F:phosphotransferase activity, for other substituted phosphate groups"/>
    <property type="evidence" value="ECO:0007669"/>
    <property type="project" value="TreeGrafter"/>
</dbReference>
<evidence type="ECO:0000313" key="5">
    <source>
        <dbReference type="Proteomes" id="UP000004925"/>
    </source>
</evidence>
<dbReference type="PANTHER" id="PTHR30576">
    <property type="entry name" value="COLANIC BIOSYNTHESIS UDP-GLUCOSE LIPID CARRIER TRANSFERASE"/>
    <property type="match status" value="1"/>
</dbReference>
<reference evidence="4 5" key="1">
    <citation type="submission" date="2011-10" db="EMBL/GenBank/DDBJ databases">
        <title>The Genome Sequence of Fusobacterium sp. 4_1_13.</title>
        <authorList>
            <consortium name="The Broad Institute Genome Sequencing Platform"/>
            <person name="Earl A."/>
            <person name="Ward D."/>
            <person name="Feldgarden M."/>
            <person name="Gevers D."/>
            <person name="Strauss J."/>
            <person name="Ambrose C."/>
            <person name="Allen-Vercoe E."/>
            <person name="Young S.K."/>
            <person name="Zeng Q."/>
            <person name="Gargeya S."/>
            <person name="Fitzgerald M."/>
            <person name="Haas B."/>
            <person name="Abouelleil A."/>
            <person name="Alvarado L."/>
            <person name="Arachchi H.M."/>
            <person name="Berlin A."/>
            <person name="Brown A."/>
            <person name="Chapman S.B."/>
            <person name="Chen Z."/>
            <person name="Dunbar C."/>
            <person name="Freedman E."/>
            <person name="Gearin G."/>
            <person name="Goldberg J."/>
            <person name="Griggs A."/>
            <person name="Gujja S."/>
            <person name="Heiman D."/>
            <person name="Howarth C."/>
            <person name="Larson L."/>
            <person name="Lui A."/>
            <person name="MacDonald P.J."/>
            <person name="Montmayeur A."/>
            <person name="Murphy C."/>
            <person name="Neiman D."/>
            <person name="Pearson M."/>
            <person name="Priest M."/>
            <person name="Roberts A."/>
            <person name="Saif S."/>
            <person name="Shea T."/>
            <person name="Shenoy N."/>
            <person name="Sisk P."/>
            <person name="Stolte C."/>
            <person name="Sykes S."/>
            <person name="Wortman J."/>
            <person name="Nusbaum C."/>
            <person name="Birren B."/>
        </authorList>
    </citation>
    <scope>NUCLEOTIDE SEQUENCE [LARGE SCALE GENOMIC DNA]</scope>
    <source>
        <strain evidence="4 5">4_1_13</strain>
    </source>
</reference>
<sequence length="195" mass="22450">MLKRIFDITLSLFGLIILLPFMLIIAILIKIDSKGSVFFKQIRVTKNGKEFKIFKYRTMRVGSDKYSQITVGKDGRITKIGSFLRKYKLDEIPQLINVLIGDMSLVGPRPEVPKYVALYTDEQKEILKVRAGITDYASIEFSDENDLLALEEEPEKAYIEKIMPKKIELNKKYLSETSVLTDIKIILLTIKKILK</sequence>
<evidence type="ECO:0000256" key="2">
    <source>
        <dbReference type="SAM" id="Phobius"/>
    </source>
</evidence>
<dbReference type="eggNOG" id="COG2148">
    <property type="taxonomic scope" value="Bacteria"/>
</dbReference>